<sequence length="248" mass="26862">MRSIVAWIVFFILVVAGPVAADDNAETQKTFSGTGEVGVLMTTGNSETESVNARLGLKYETGHLLAEGAAAALYRSEETDVGGQTVDKTSAEKYTCSAKLGYKFNAANYVFVHAAYEDDRFSGYDYQSTYSAGYGRKVIASDAVRLDIEAGPGYRYDKREDGETEEDAIFRGYAVFGYNFSDGVSFQQEVTVVTGSDNTNTRAVSALKSRIVGALSMKVSYTVDHDSDVPPGTDKTDTETALTLVYDF</sequence>
<dbReference type="SUPFAM" id="SSF56935">
    <property type="entry name" value="Porins"/>
    <property type="match status" value="1"/>
</dbReference>
<dbReference type="eggNOG" id="COG3137">
    <property type="taxonomic scope" value="Bacteria"/>
</dbReference>
<proteinExistence type="predicted"/>
<dbReference type="RefSeq" id="WP_012175467.1">
    <property type="nucleotide sequence ID" value="NC_009943.1"/>
</dbReference>
<evidence type="ECO:0000313" key="2">
    <source>
        <dbReference type="EMBL" id="ABW67855.1"/>
    </source>
</evidence>
<dbReference type="Proteomes" id="UP000008561">
    <property type="component" value="Chromosome"/>
</dbReference>
<evidence type="ECO:0008006" key="4">
    <source>
        <dbReference type="Google" id="ProtNLM"/>
    </source>
</evidence>
<dbReference type="Pfam" id="PF04338">
    <property type="entry name" value="DUF481"/>
    <property type="match status" value="1"/>
</dbReference>
<evidence type="ECO:0000256" key="1">
    <source>
        <dbReference type="SAM" id="SignalP"/>
    </source>
</evidence>
<protein>
    <recommendedName>
        <fullName evidence="4">DUF481 domain-containing protein</fullName>
    </recommendedName>
</protein>
<dbReference type="HOGENOM" id="CLU_058997_5_1_7"/>
<feature type="chain" id="PRO_5002734848" description="DUF481 domain-containing protein" evidence="1">
    <location>
        <begin position="22"/>
        <end position="248"/>
    </location>
</feature>
<gene>
    <name evidence="2" type="ordered locus">Dole_2051</name>
</gene>
<dbReference type="KEGG" id="dol:Dole_2051"/>
<name>A8ZTS2_DESOH</name>
<reference evidence="2 3" key="1">
    <citation type="submission" date="2007-10" db="EMBL/GenBank/DDBJ databases">
        <title>Complete sequence of Desulfococcus oleovorans Hxd3.</title>
        <authorList>
            <consortium name="US DOE Joint Genome Institute"/>
            <person name="Copeland A."/>
            <person name="Lucas S."/>
            <person name="Lapidus A."/>
            <person name="Barry K."/>
            <person name="Glavina del Rio T."/>
            <person name="Dalin E."/>
            <person name="Tice H."/>
            <person name="Pitluck S."/>
            <person name="Kiss H."/>
            <person name="Brettin T."/>
            <person name="Bruce D."/>
            <person name="Detter J.C."/>
            <person name="Han C."/>
            <person name="Schmutz J."/>
            <person name="Larimer F."/>
            <person name="Land M."/>
            <person name="Hauser L."/>
            <person name="Kyrpides N."/>
            <person name="Kim E."/>
            <person name="Wawrik B."/>
            <person name="Richardson P."/>
        </authorList>
    </citation>
    <scope>NUCLEOTIDE SEQUENCE [LARGE SCALE GENOMIC DNA]</scope>
    <source>
        <strain evidence="3">DSM 6200 / JCM 39069 / Hxd3</strain>
    </source>
</reference>
<keyword evidence="1" id="KW-0732">Signal</keyword>
<evidence type="ECO:0000313" key="3">
    <source>
        <dbReference type="Proteomes" id="UP000008561"/>
    </source>
</evidence>
<dbReference type="STRING" id="96561.Dole_2051"/>
<dbReference type="InterPro" id="IPR007433">
    <property type="entry name" value="DUF481"/>
</dbReference>
<feature type="signal peptide" evidence="1">
    <location>
        <begin position="1"/>
        <end position="21"/>
    </location>
</feature>
<dbReference type="AlphaFoldDB" id="A8ZTS2"/>
<keyword evidence="3" id="KW-1185">Reference proteome</keyword>
<dbReference type="EMBL" id="CP000859">
    <property type="protein sequence ID" value="ABW67855.1"/>
    <property type="molecule type" value="Genomic_DNA"/>
</dbReference>
<accession>A8ZTS2</accession>
<organism evidence="2 3">
    <name type="scientific">Desulfosudis oleivorans (strain DSM 6200 / JCM 39069 / Hxd3)</name>
    <name type="common">Desulfococcus oleovorans</name>
    <dbReference type="NCBI Taxonomy" id="96561"/>
    <lineage>
        <taxon>Bacteria</taxon>
        <taxon>Pseudomonadati</taxon>
        <taxon>Thermodesulfobacteriota</taxon>
        <taxon>Desulfobacteria</taxon>
        <taxon>Desulfobacterales</taxon>
        <taxon>Desulfosudaceae</taxon>
        <taxon>Desulfosudis</taxon>
    </lineage>
</organism>